<accession>A0A9W7XHL5</accession>
<dbReference type="Gene3D" id="3.40.50.2000">
    <property type="entry name" value="Glycogen Phosphorylase B"/>
    <property type="match status" value="2"/>
</dbReference>
<dbReference type="EC" id="2.4.1.1" evidence="10"/>
<evidence type="ECO:0000256" key="4">
    <source>
        <dbReference type="ARBA" id="ARBA00022533"/>
    </source>
</evidence>
<evidence type="ECO:0000256" key="9">
    <source>
        <dbReference type="PIRSR" id="PIRSR000460-1"/>
    </source>
</evidence>
<comment type="function">
    <text evidence="10">Allosteric enzyme that catalyzes the rate-limiting step in glycogen catabolism, the phosphorolytic cleavage of glycogen to produce glucose-1-phosphate, and plays a central role in maintaining cellular and organismal glucose homeostasis.</text>
</comment>
<gene>
    <name evidence="11" type="primary">GPH1</name>
    <name evidence="11" type="ORF">LPJ64_005189</name>
</gene>
<dbReference type="InterPro" id="IPR011833">
    <property type="entry name" value="Glycg_phsphrylas"/>
</dbReference>
<dbReference type="PIRSF" id="PIRSF000460">
    <property type="entry name" value="Pprylas_GlgP"/>
    <property type="match status" value="1"/>
</dbReference>
<dbReference type="Proteomes" id="UP001145021">
    <property type="component" value="Unassembled WGS sequence"/>
</dbReference>
<organism evidence="11 12">
    <name type="scientific">Coemansia asiatica</name>
    <dbReference type="NCBI Taxonomy" id="1052880"/>
    <lineage>
        <taxon>Eukaryota</taxon>
        <taxon>Fungi</taxon>
        <taxon>Fungi incertae sedis</taxon>
        <taxon>Zoopagomycota</taxon>
        <taxon>Kickxellomycotina</taxon>
        <taxon>Kickxellomycetes</taxon>
        <taxon>Kickxellales</taxon>
        <taxon>Kickxellaceae</taxon>
        <taxon>Coemansia</taxon>
    </lineage>
</organism>
<keyword evidence="6 10" id="KW-0808">Transferase</keyword>
<comment type="similarity">
    <text evidence="3 10">Belongs to the glycogen phosphorylase family.</text>
</comment>
<evidence type="ECO:0000256" key="3">
    <source>
        <dbReference type="ARBA" id="ARBA00006047"/>
    </source>
</evidence>
<dbReference type="Pfam" id="PF00343">
    <property type="entry name" value="Phosphorylase"/>
    <property type="match status" value="1"/>
</dbReference>
<keyword evidence="7 9" id="KW-0663">Pyridoxal phosphate</keyword>
<dbReference type="AlphaFoldDB" id="A0A9W7XHL5"/>
<dbReference type="GO" id="GO:0008184">
    <property type="term" value="F:glycogen phosphorylase activity"/>
    <property type="evidence" value="ECO:0007669"/>
    <property type="project" value="InterPro"/>
</dbReference>
<evidence type="ECO:0000256" key="5">
    <source>
        <dbReference type="ARBA" id="ARBA00022676"/>
    </source>
</evidence>
<dbReference type="InterPro" id="IPR000811">
    <property type="entry name" value="Glyco_trans_35"/>
</dbReference>
<name>A0A9W7XHL5_9FUNG</name>
<evidence type="ECO:0000313" key="12">
    <source>
        <dbReference type="Proteomes" id="UP001145021"/>
    </source>
</evidence>
<keyword evidence="4" id="KW-0021">Allosteric enzyme</keyword>
<dbReference type="FunFam" id="3.40.50.2000:FF:000807">
    <property type="entry name" value="Alpha-glucan phosphorylase 2, cytosolic"/>
    <property type="match status" value="1"/>
</dbReference>
<dbReference type="NCBIfam" id="TIGR02093">
    <property type="entry name" value="P_ylase"/>
    <property type="match status" value="1"/>
</dbReference>
<dbReference type="GO" id="GO:0005980">
    <property type="term" value="P:glycogen catabolic process"/>
    <property type="evidence" value="ECO:0007669"/>
    <property type="project" value="TreeGrafter"/>
</dbReference>
<proteinExistence type="inferred from homology"/>
<dbReference type="CDD" id="cd04300">
    <property type="entry name" value="GT35_Glycogen_Phosphorylase"/>
    <property type="match status" value="1"/>
</dbReference>
<dbReference type="PROSITE" id="PS00102">
    <property type="entry name" value="PHOSPHORYLASE"/>
    <property type="match status" value="1"/>
</dbReference>
<dbReference type="PANTHER" id="PTHR11468">
    <property type="entry name" value="GLYCOGEN PHOSPHORYLASE"/>
    <property type="match status" value="1"/>
</dbReference>
<dbReference type="InterPro" id="IPR035090">
    <property type="entry name" value="Pyridoxal_P_attach_site"/>
</dbReference>
<dbReference type="EMBL" id="JANBOH010000309">
    <property type="protein sequence ID" value="KAJ1642988.1"/>
    <property type="molecule type" value="Genomic_DNA"/>
</dbReference>
<keyword evidence="8 10" id="KW-0119">Carbohydrate metabolism</keyword>
<evidence type="ECO:0000313" key="11">
    <source>
        <dbReference type="EMBL" id="KAJ1642988.1"/>
    </source>
</evidence>
<evidence type="ECO:0000256" key="10">
    <source>
        <dbReference type="RuleBase" id="RU000587"/>
    </source>
</evidence>
<feature type="modified residue" description="N6-(pyridoxal phosphate)lysine" evidence="9">
    <location>
        <position position="736"/>
    </location>
</feature>
<comment type="catalytic activity">
    <reaction evidence="1 10">
        <text>[(1-&gt;4)-alpha-D-glucosyl](n) + phosphate = [(1-&gt;4)-alpha-D-glucosyl](n-1) + alpha-D-glucose 1-phosphate</text>
        <dbReference type="Rhea" id="RHEA:41732"/>
        <dbReference type="Rhea" id="RHEA-COMP:9584"/>
        <dbReference type="Rhea" id="RHEA-COMP:9586"/>
        <dbReference type="ChEBI" id="CHEBI:15444"/>
        <dbReference type="ChEBI" id="CHEBI:43474"/>
        <dbReference type="ChEBI" id="CHEBI:58601"/>
        <dbReference type="EC" id="2.4.1.1"/>
    </reaction>
</comment>
<comment type="caution">
    <text evidence="11">The sequence shown here is derived from an EMBL/GenBank/DDBJ whole genome shotgun (WGS) entry which is preliminary data.</text>
</comment>
<dbReference type="GO" id="GO:0005737">
    <property type="term" value="C:cytoplasm"/>
    <property type="evidence" value="ECO:0007669"/>
    <property type="project" value="TreeGrafter"/>
</dbReference>
<keyword evidence="12" id="KW-1185">Reference proteome</keyword>
<evidence type="ECO:0000256" key="6">
    <source>
        <dbReference type="ARBA" id="ARBA00022679"/>
    </source>
</evidence>
<evidence type="ECO:0000256" key="2">
    <source>
        <dbReference type="ARBA" id="ARBA00001933"/>
    </source>
</evidence>
<dbReference type="PANTHER" id="PTHR11468:SF3">
    <property type="entry name" value="GLYCOGEN PHOSPHORYLASE, LIVER FORM"/>
    <property type="match status" value="1"/>
</dbReference>
<evidence type="ECO:0000256" key="7">
    <source>
        <dbReference type="ARBA" id="ARBA00022898"/>
    </source>
</evidence>
<sequence>MSRNSGYFSTTIPLNTAKATTPGAHDADVPVTQPTPLKRVVSGAALKELLASGSSSQSKTPSKMDNMFQNYSHSEIARDTATIKNSVIMHLTATFLRTPMSMDSGHAYLASAFSVRDRLLQRWNLTNEFHDRMKAKRVYYMSLEFLIGRTFDNALLALDLREEYSKALGDVGFCLEDIIDEERDAALGNGGLGRLAACYVDSMACQDYPGWGYGLRYKYGMFQQQIINGYQVEAPDCWLDSPNPWEFPRPDVTYPVKFYGHLERDPSSEHRYIWKSDVVYDAMAFDVPVPGYGTTNVGNIRLWSCKTNSLFDLNKFNSGDYHGATGGQVAAQILTDVLYPNDNTNEGKELRLRQEYLFCSATMQDIIARFKKTGRPMRDLPDLAAIQLNDTHPTLGVPELMRILIDEEELTWDEAWEITTRTFAFTNHTILPEAMEKWPVPMLDKILPRHMGIMYDINLFFLQSVEKQFPGDRDLLRRISIIEESNPQQVRMAFLACVGSHKVNGVAAIHSDIIKQTIFKDFVRIQGEDKFINKTNGVSPRRWMNECNPDMSSLLTEVVGDRSWVNDLAKTKKLEERVTDQDFRQRWWDAKQANKKRLADYILTTTGIRVNPNALFDVQVKRIHEYKRQLMNILSVIYRYHCLKQMTPEDRAKELHRVVVFAGKAASGYWVAKQVIKLINSVAEVVNADEEIGDVLKVVFIPDYSVTAAEYIIPASDISQHISTAGTEASGTSNMKFVLNGGIILGTVDGANIEIGEEIGEEQIFFFGCLAHEVEDFRHYLRFHQPKPDDALQTAFDMIQRNTFGDAAIFQPLIDSILRGGDVYLLSVDFPSYIQAHKAVEDAYRNREEWITKSILSVARMSKFSSDRSIQEYAEEVWNIEPVRVNSCNMSI</sequence>
<evidence type="ECO:0000256" key="1">
    <source>
        <dbReference type="ARBA" id="ARBA00001275"/>
    </source>
</evidence>
<dbReference type="SUPFAM" id="SSF53756">
    <property type="entry name" value="UDP-Glycosyltransferase/glycogen phosphorylase"/>
    <property type="match status" value="1"/>
</dbReference>
<evidence type="ECO:0000256" key="8">
    <source>
        <dbReference type="ARBA" id="ARBA00023277"/>
    </source>
</evidence>
<comment type="cofactor">
    <cofactor evidence="2 10">
        <name>pyridoxal 5'-phosphate</name>
        <dbReference type="ChEBI" id="CHEBI:597326"/>
    </cofactor>
</comment>
<reference evidence="11" key="1">
    <citation type="submission" date="2022-07" db="EMBL/GenBank/DDBJ databases">
        <title>Phylogenomic reconstructions and comparative analyses of Kickxellomycotina fungi.</title>
        <authorList>
            <person name="Reynolds N.K."/>
            <person name="Stajich J.E."/>
            <person name="Barry K."/>
            <person name="Grigoriev I.V."/>
            <person name="Crous P."/>
            <person name="Smith M.E."/>
        </authorList>
    </citation>
    <scope>NUCLEOTIDE SEQUENCE</scope>
    <source>
        <strain evidence="11">NBRC 105413</strain>
    </source>
</reference>
<keyword evidence="5 10" id="KW-0328">Glycosyltransferase</keyword>
<protein>
    <recommendedName>
        <fullName evidence="10">Alpha-1,4 glucan phosphorylase</fullName>
        <ecNumber evidence="10">2.4.1.1</ecNumber>
    </recommendedName>
</protein>
<dbReference type="GO" id="GO:0030170">
    <property type="term" value="F:pyridoxal phosphate binding"/>
    <property type="evidence" value="ECO:0007669"/>
    <property type="project" value="InterPro"/>
</dbReference>
<dbReference type="FunFam" id="3.40.50.2000:FF:000003">
    <property type="entry name" value="Alpha-1,4 glucan phosphorylase"/>
    <property type="match status" value="1"/>
</dbReference>